<dbReference type="InterPro" id="IPR029787">
    <property type="entry name" value="Nucleotide_cyclase"/>
</dbReference>
<dbReference type="CDD" id="cd00130">
    <property type="entry name" value="PAS"/>
    <property type="match status" value="1"/>
</dbReference>
<dbReference type="PROSITE" id="PS50887">
    <property type="entry name" value="GGDEF"/>
    <property type="match status" value="1"/>
</dbReference>
<dbReference type="SUPFAM" id="SSF55073">
    <property type="entry name" value="Nucleotide cyclase"/>
    <property type="match status" value="1"/>
</dbReference>
<dbReference type="SMART" id="SM00267">
    <property type="entry name" value="GGDEF"/>
    <property type="match status" value="1"/>
</dbReference>
<keyword evidence="3" id="KW-1185">Reference proteome</keyword>
<dbReference type="Pfam" id="PF00990">
    <property type="entry name" value="GGDEF"/>
    <property type="match status" value="1"/>
</dbReference>
<evidence type="ECO:0000259" key="1">
    <source>
        <dbReference type="PROSITE" id="PS50887"/>
    </source>
</evidence>
<gene>
    <name evidence="2" type="ORF">SAMN02745911_1003</name>
</gene>
<dbReference type="InterPro" id="IPR000160">
    <property type="entry name" value="GGDEF_dom"/>
</dbReference>
<name>A0ABY1IAM6_9HYPH</name>
<dbReference type="InterPro" id="IPR000014">
    <property type="entry name" value="PAS"/>
</dbReference>
<dbReference type="Gene3D" id="3.30.450.20">
    <property type="entry name" value="PAS domain"/>
    <property type="match status" value="2"/>
</dbReference>
<feature type="domain" description="GGDEF" evidence="1">
    <location>
        <begin position="401"/>
        <end position="532"/>
    </location>
</feature>
<proteinExistence type="predicted"/>
<sequence length="532" mass="59714">MHDSTMKIVNSGGPEISTVQDRNLELFGEGKRVSAGVIGMQTSQGHVSTSNSAIDGDPDFFDLSPSPMWLEDYSGVKALFTEWRDAGVTDLADYLAEDPERVRRCSALIRVLKVNERVLQLYKVADLAELEEKLSVIFSADMMKTHAQELVALWRGEHAFFSHTVNYTATGDRLDIQLSGKIMPGHEDDWSRVLVVTEDMTEREGARAAQAASERFARGLFEHSPVSLWVEDFSEIKKLLDELRLRGIQDFRVFTDVHPEFINRCMSEIRVIDINHTTIKLFGAPDKRVLLHSLGRIFRDKMVQPFREQLIDLWNGQLFQTREVVNYALDGRELHLMLQFSVLPGAEHDWSLVQVALTDITARKAAEAYLEFLGKHDALTKLFNRSFYIDELNRLQRSGTEPISIIIIDLNNLKEVNDSLGHAAGDDLLRRAGEVLGKLVEAPGHAARIGGDEFALTLPGLDEVHAGKILKDLDGLCDLNNQFYSTASSRLSLSAGLATSRDGESLEATARRADNAMYMAKREYHRKLSASR</sequence>
<organism evidence="2 3">
    <name type="scientific">Aureimonas altamirensis DSM 21988</name>
    <dbReference type="NCBI Taxonomy" id="1121026"/>
    <lineage>
        <taxon>Bacteria</taxon>
        <taxon>Pseudomonadati</taxon>
        <taxon>Pseudomonadota</taxon>
        <taxon>Alphaproteobacteria</taxon>
        <taxon>Hyphomicrobiales</taxon>
        <taxon>Aurantimonadaceae</taxon>
        <taxon>Aureimonas</taxon>
    </lineage>
</organism>
<dbReference type="PANTHER" id="PTHR44757">
    <property type="entry name" value="DIGUANYLATE CYCLASE DGCP"/>
    <property type="match status" value="1"/>
</dbReference>
<protein>
    <submittedName>
        <fullName evidence="2">Diguanylate cyclase (GGDEF) domain-containing protein</fullName>
    </submittedName>
</protein>
<accession>A0ABY1IAM6</accession>
<reference evidence="2 3" key="1">
    <citation type="submission" date="2016-11" db="EMBL/GenBank/DDBJ databases">
        <authorList>
            <person name="Varghese N."/>
            <person name="Submissions S."/>
        </authorList>
    </citation>
    <scope>NUCLEOTIDE SEQUENCE [LARGE SCALE GENOMIC DNA]</scope>
    <source>
        <strain evidence="2 3">DSM 21988</strain>
    </source>
</reference>
<comment type="caution">
    <text evidence="2">The sequence shown here is derived from an EMBL/GenBank/DDBJ whole genome shotgun (WGS) entry which is preliminary data.</text>
</comment>
<evidence type="ECO:0000313" key="2">
    <source>
        <dbReference type="EMBL" id="SHI73633.1"/>
    </source>
</evidence>
<dbReference type="Gene3D" id="3.30.70.270">
    <property type="match status" value="1"/>
</dbReference>
<evidence type="ECO:0000313" key="3">
    <source>
        <dbReference type="Proteomes" id="UP000184290"/>
    </source>
</evidence>
<dbReference type="InterPro" id="IPR035965">
    <property type="entry name" value="PAS-like_dom_sf"/>
</dbReference>
<dbReference type="InterPro" id="IPR043128">
    <property type="entry name" value="Rev_trsase/Diguanyl_cyclase"/>
</dbReference>
<dbReference type="NCBIfam" id="TIGR00254">
    <property type="entry name" value="GGDEF"/>
    <property type="match status" value="1"/>
</dbReference>
<dbReference type="InterPro" id="IPR052155">
    <property type="entry name" value="Biofilm_reg_signaling"/>
</dbReference>
<dbReference type="EMBL" id="FQZC01000001">
    <property type="protein sequence ID" value="SHI73633.1"/>
    <property type="molecule type" value="Genomic_DNA"/>
</dbReference>
<dbReference type="PANTHER" id="PTHR44757:SF2">
    <property type="entry name" value="BIOFILM ARCHITECTURE MAINTENANCE PROTEIN MBAA"/>
    <property type="match status" value="1"/>
</dbReference>
<dbReference type="SUPFAM" id="SSF55785">
    <property type="entry name" value="PYP-like sensor domain (PAS domain)"/>
    <property type="match status" value="2"/>
</dbReference>
<dbReference type="Proteomes" id="UP000184290">
    <property type="component" value="Unassembled WGS sequence"/>
</dbReference>
<dbReference type="CDD" id="cd01949">
    <property type="entry name" value="GGDEF"/>
    <property type="match status" value="1"/>
</dbReference>